<dbReference type="EMBL" id="HBFZ01001910">
    <property type="protein sequence ID" value="CAD8988493.1"/>
    <property type="molecule type" value="Transcribed_RNA"/>
</dbReference>
<evidence type="ECO:0000313" key="2">
    <source>
        <dbReference type="EMBL" id="CAD8988493.1"/>
    </source>
</evidence>
<gene>
    <name evidence="2" type="ORF">PCOR1465_LOCUS1282</name>
    <name evidence="3" type="ORF">PCOR1465_LOCUS1283</name>
</gene>
<sequence>MQSFAMSLPHGEGGSRASGGPGEAQSVRPTPATEALEAGLTSGLKGLAASSVSVFLANQYWPAFRHGLNVSAKTALVVTPFFFYFFLDAEHQLAERRLSEYSRKGPERG</sequence>
<protein>
    <submittedName>
        <fullName evidence="2">Uncharacterized protein</fullName>
    </submittedName>
</protein>
<proteinExistence type="predicted"/>
<evidence type="ECO:0000256" key="1">
    <source>
        <dbReference type="SAM" id="MobiDB-lite"/>
    </source>
</evidence>
<organism evidence="2">
    <name type="scientific">Phaeocystis cordata</name>
    <dbReference type="NCBI Taxonomy" id="118079"/>
    <lineage>
        <taxon>Eukaryota</taxon>
        <taxon>Haptista</taxon>
        <taxon>Haptophyta</taxon>
        <taxon>Prymnesiophyceae</taxon>
        <taxon>Phaeocystales</taxon>
        <taxon>Phaeocystaceae</taxon>
        <taxon>Phaeocystis</taxon>
    </lineage>
</organism>
<dbReference type="EMBL" id="HBFZ01001911">
    <property type="protein sequence ID" value="CAD8988494.1"/>
    <property type="molecule type" value="Transcribed_RNA"/>
</dbReference>
<feature type="region of interest" description="Disordered" evidence="1">
    <location>
        <begin position="1"/>
        <end position="34"/>
    </location>
</feature>
<name>A0A6T5UU76_9EUKA</name>
<dbReference type="AlphaFoldDB" id="A0A6T5UU76"/>
<evidence type="ECO:0000313" key="3">
    <source>
        <dbReference type="EMBL" id="CAD8988494.1"/>
    </source>
</evidence>
<feature type="compositionally biased region" description="Gly residues" evidence="1">
    <location>
        <begin position="11"/>
        <end position="22"/>
    </location>
</feature>
<accession>A0A6T5UU76</accession>
<reference evidence="2" key="1">
    <citation type="submission" date="2021-01" db="EMBL/GenBank/DDBJ databases">
        <authorList>
            <person name="Corre E."/>
            <person name="Pelletier E."/>
            <person name="Niang G."/>
            <person name="Scheremetjew M."/>
            <person name="Finn R."/>
            <person name="Kale V."/>
            <person name="Holt S."/>
            <person name="Cochrane G."/>
            <person name="Meng A."/>
            <person name="Brown T."/>
            <person name="Cohen L."/>
        </authorList>
    </citation>
    <scope>NUCLEOTIDE SEQUENCE</scope>
    <source>
        <strain evidence="2">RCC1383</strain>
    </source>
</reference>